<keyword evidence="5" id="KW-1133">Transmembrane helix</keyword>
<dbReference type="InterPro" id="IPR013373">
    <property type="entry name" value="Flagellin/pilin_N_arc"/>
</dbReference>
<comment type="similarity">
    <text evidence="2 4">Belongs to the archaeal flagellin family.</text>
</comment>
<dbReference type="RefSeq" id="WP_092660654.1">
    <property type="nucleotide sequence ID" value="NZ_FOCX01000011.1"/>
</dbReference>
<evidence type="ECO:0000313" key="7">
    <source>
        <dbReference type="Proteomes" id="UP000198775"/>
    </source>
</evidence>
<gene>
    <name evidence="6" type="ORF">SAMN05216388_101149</name>
</gene>
<keyword evidence="3 4" id="KW-0974">Archaeal flagellum</keyword>
<proteinExistence type="inferred from homology"/>
<dbReference type="OrthoDB" id="102632at2157"/>
<name>A0A1H8NUX3_9EURY</name>
<evidence type="ECO:0000256" key="5">
    <source>
        <dbReference type="SAM" id="Phobius"/>
    </source>
</evidence>
<evidence type="ECO:0000313" key="6">
    <source>
        <dbReference type="EMBL" id="SEO33148.1"/>
    </source>
</evidence>
<evidence type="ECO:0000256" key="3">
    <source>
        <dbReference type="ARBA" id="ARBA00022440"/>
    </source>
</evidence>
<feature type="transmembrane region" description="Helical" evidence="5">
    <location>
        <begin position="12"/>
        <end position="37"/>
    </location>
</feature>
<dbReference type="InterPro" id="IPR002774">
    <property type="entry name" value="Flagellin_arc-type"/>
</dbReference>
<protein>
    <recommendedName>
        <fullName evidence="4">Flagellin</fullName>
    </recommendedName>
</protein>
<dbReference type="GO" id="GO:0005198">
    <property type="term" value="F:structural molecule activity"/>
    <property type="evidence" value="ECO:0007669"/>
    <property type="project" value="InterPro"/>
</dbReference>
<keyword evidence="5" id="KW-0812">Transmembrane</keyword>
<sequence length="225" mass="23512">MFEIFKEDEDRGQVGIGTLIVFIAMVLVAAIAAGVLINTAGFLQSQSEETGQQSSQQVTNRLAVQQSSGLVEEITGDKLVVGGVEMIATKAPGAEDIDLTGVTMQWVDDSGTYDLVHENVANSDDNNNNPDGTFSHVAIKDQDSSLSGDAPVINSPDDRAKIIISVGDIYSEDPAFPTNAIPINGGDGLEEGDTATIRITTQSGSVSTVRLTVPESLSGKSAATL</sequence>
<dbReference type="Pfam" id="PF01917">
    <property type="entry name" value="Flagellin_arch-type"/>
    <property type="match status" value="1"/>
</dbReference>
<reference evidence="7" key="1">
    <citation type="submission" date="2016-10" db="EMBL/GenBank/DDBJ databases">
        <authorList>
            <person name="Varghese N."/>
            <person name="Submissions S."/>
        </authorList>
    </citation>
    <scope>NUCLEOTIDE SEQUENCE [LARGE SCALE GENOMIC DNA]</scope>
    <source>
        <strain evidence="7">IBRC-M 10043</strain>
    </source>
</reference>
<keyword evidence="7" id="KW-1185">Reference proteome</keyword>
<organism evidence="6 7">
    <name type="scientific">Halorientalis persicus</name>
    <dbReference type="NCBI Taxonomy" id="1367881"/>
    <lineage>
        <taxon>Archaea</taxon>
        <taxon>Methanobacteriati</taxon>
        <taxon>Methanobacteriota</taxon>
        <taxon>Stenosarchaea group</taxon>
        <taxon>Halobacteria</taxon>
        <taxon>Halobacteriales</taxon>
        <taxon>Haloarculaceae</taxon>
        <taxon>Halorientalis</taxon>
    </lineage>
</organism>
<comment type="function">
    <text evidence="4">Flagellin is the subunit protein which polymerizes to form the filaments of archaeal flagella.</text>
</comment>
<keyword evidence="6" id="KW-0969">Cilium</keyword>
<comment type="subcellular location">
    <subcellularLocation>
        <location evidence="1 4">Archaeal flagellum</location>
    </subcellularLocation>
</comment>
<evidence type="ECO:0000256" key="4">
    <source>
        <dbReference type="RuleBase" id="RU361282"/>
    </source>
</evidence>
<dbReference type="PANTHER" id="PTHR35903:SF1">
    <property type="entry name" value="FLAGELLIN B1"/>
    <property type="match status" value="1"/>
</dbReference>
<dbReference type="PANTHER" id="PTHR35903">
    <property type="entry name" value="FLAGELLIN B1"/>
    <property type="match status" value="1"/>
</dbReference>
<evidence type="ECO:0000256" key="2">
    <source>
        <dbReference type="ARBA" id="ARBA00010256"/>
    </source>
</evidence>
<keyword evidence="5" id="KW-0472">Membrane</keyword>
<dbReference type="AlphaFoldDB" id="A0A1H8NUX3"/>
<dbReference type="Proteomes" id="UP000198775">
    <property type="component" value="Unassembled WGS sequence"/>
</dbReference>
<dbReference type="GO" id="GO:0097589">
    <property type="term" value="C:archaeal-type flagellum"/>
    <property type="evidence" value="ECO:0007669"/>
    <property type="project" value="UniProtKB-SubCell"/>
</dbReference>
<dbReference type="NCBIfam" id="TIGR02537">
    <property type="entry name" value="arch_flag_Nterm"/>
    <property type="match status" value="1"/>
</dbReference>
<dbReference type="GO" id="GO:0097588">
    <property type="term" value="P:archaeal or bacterial-type flagellum-dependent cell motility"/>
    <property type="evidence" value="ECO:0007669"/>
    <property type="project" value="InterPro"/>
</dbReference>
<accession>A0A1H8NUX3</accession>
<keyword evidence="6" id="KW-0282">Flagellum</keyword>
<dbReference type="EMBL" id="FOCX01000011">
    <property type="protein sequence ID" value="SEO33148.1"/>
    <property type="molecule type" value="Genomic_DNA"/>
</dbReference>
<evidence type="ECO:0000256" key="1">
    <source>
        <dbReference type="ARBA" id="ARBA00004618"/>
    </source>
</evidence>
<keyword evidence="6" id="KW-0966">Cell projection</keyword>